<reference evidence="1" key="2">
    <citation type="submission" date="2015-07" db="EMBL/GenBank/DDBJ databases">
        <title>Plasmids, circular viruses and viroids from rat gut.</title>
        <authorList>
            <person name="Jorgensen T.J."/>
            <person name="Hansen M.A."/>
            <person name="Xu Z."/>
            <person name="Tabak M.A."/>
            <person name="Sorensen S.J."/>
            <person name="Hansen L.H."/>
        </authorList>
    </citation>
    <scope>NUCLEOTIDE SEQUENCE</scope>
    <source>
        <plasmid evidence="1">pRGFK1144</plasmid>
    </source>
</reference>
<keyword evidence="1" id="KW-0614">Plasmid</keyword>
<proteinExistence type="predicted"/>
<reference evidence="1" key="1">
    <citation type="submission" date="2015-06" db="EMBL/GenBank/DDBJ databases">
        <authorList>
            <person name="Joergensen T."/>
        </authorList>
    </citation>
    <scope>NUCLEOTIDE SEQUENCE</scope>
    <source>
        <plasmid evidence="1">pRGFK1144</plasmid>
    </source>
</reference>
<name>A0A0H5Q3C8_9ZZZZ</name>
<sequence length="73" mass="8812">MDTVHKKKRRFRCDYCKRLIGIDGEGSRVRVDGRVVEGMDDRWYDFCNKSQWDKYFSSKYQLALPILYSERPV</sequence>
<organism evidence="1">
    <name type="scientific">uncultured prokaryote</name>
    <dbReference type="NCBI Taxonomy" id="198431"/>
    <lineage>
        <taxon>unclassified sequences</taxon>
        <taxon>environmental samples</taxon>
    </lineage>
</organism>
<protein>
    <submittedName>
        <fullName evidence="1">Uncharacterized protein</fullName>
    </submittedName>
</protein>
<geneLocation type="plasmid" evidence="1">
    <name>pRGFK1144</name>
</geneLocation>
<dbReference type="AlphaFoldDB" id="A0A0H5Q3C8"/>
<accession>A0A0H5Q3C8</accession>
<evidence type="ECO:0000313" key="1">
    <source>
        <dbReference type="EMBL" id="CRY96566.1"/>
    </source>
</evidence>
<dbReference type="EMBL" id="LN853724">
    <property type="protein sequence ID" value="CRY96566.1"/>
    <property type="molecule type" value="Genomic_DNA"/>
</dbReference>